<gene>
    <name evidence="1" type="ORF">Krac_11425</name>
</gene>
<dbReference type="SUPFAM" id="SSF52172">
    <property type="entry name" value="CheY-like"/>
    <property type="match status" value="1"/>
</dbReference>
<organism evidence="1 2">
    <name type="scientific">Ktedonobacter racemifer DSM 44963</name>
    <dbReference type="NCBI Taxonomy" id="485913"/>
    <lineage>
        <taxon>Bacteria</taxon>
        <taxon>Bacillati</taxon>
        <taxon>Chloroflexota</taxon>
        <taxon>Ktedonobacteria</taxon>
        <taxon>Ktedonobacterales</taxon>
        <taxon>Ktedonobacteraceae</taxon>
        <taxon>Ktedonobacter</taxon>
    </lineage>
</organism>
<reference evidence="1 2" key="1">
    <citation type="journal article" date="2011" name="Stand. Genomic Sci.">
        <title>Non-contiguous finished genome sequence and contextual data of the filamentous soil bacterium Ktedonobacter racemifer type strain (SOSP1-21).</title>
        <authorList>
            <person name="Chang Y.J."/>
            <person name="Land M."/>
            <person name="Hauser L."/>
            <person name="Chertkov O."/>
            <person name="Del Rio T.G."/>
            <person name="Nolan M."/>
            <person name="Copeland A."/>
            <person name="Tice H."/>
            <person name="Cheng J.F."/>
            <person name="Lucas S."/>
            <person name="Han C."/>
            <person name="Goodwin L."/>
            <person name="Pitluck S."/>
            <person name="Ivanova N."/>
            <person name="Ovchinikova G."/>
            <person name="Pati A."/>
            <person name="Chen A."/>
            <person name="Palaniappan K."/>
            <person name="Mavromatis K."/>
            <person name="Liolios K."/>
            <person name="Brettin T."/>
            <person name="Fiebig A."/>
            <person name="Rohde M."/>
            <person name="Abt B."/>
            <person name="Goker M."/>
            <person name="Detter J.C."/>
            <person name="Woyke T."/>
            <person name="Bristow J."/>
            <person name="Eisen J.A."/>
            <person name="Markowitz V."/>
            <person name="Hugenholtz P."/>
            <person name="Kyrpides N.C."/>
            <person name="Klenk H.P."/>
            <person name="Lapidus A."/>
        </authorList>
    </citation>
    <scope>NUCLEOTIDE SEQUENCE [LARGE SCALE GENOMIC DNA]</scope>
    <source>
        <strain evidence="2">DSM 44963</strain>
    </source>
</reference>
<dbReference type="InterPro" id="IPR011006">
    <property type="entry name" value="CheY-like_superfamily"/>
</dbReference>
<dbReference type="RefSeq" id="WP_007906742.1">
    <property type="nucleotide sequence ID" value="NZ_ADVG01000001.1"/>
</dbReference>
<comment type="caution">
    <text evidence="1">The sequence shown here is derived from an EMBL/GenBank/DDBJ whole genome shotgun (WGS) entry which is preliminary data.</text>
</comment>
<evidence type="ECO:0000313" key="2">
    <source>
        <dbReference type="Proteomes" id="UP000004508"/>
    </source>
</evidence>
<dbReference type="EMBL" id="ADVG01000001">
    <property type="protein sequence ID" value="EFH89844.1"/>
    <property type="molecule type" value="Genomic_DNA"/>
</dbReference>
<accession>D6TBR2</accession>
<dbReference type="InParanoid" id="D6TBR2"/>
<name>D6TBR2_KTERA</name>
<sequence length="133" mass="14955">MHIAVIDEAALIQDMLRSALELSGHQVETYSTVPDQFAHCDLIILEPGEDAQELIRLLPLLRSRALPMLILTFYEENILLAHLNAFPALRKMPFVLSPLLARIEQFGPQGMHQQQHDACSPIPLLKGPRPLCE</sequence>
<keyword evidence="2" id="KW-1185">Reference proteome</keyword>
<protein>
    <submittedName>
        <fullName evidence="1">Response regulator receiver protein</fullName>
    </submittedName>
</protein>
<proteinExistence type="predicted"/>
<dbReference type="Proteomes" id="UP000004508">
    <property type="component" value="Unassembled WGS sequence"/>
</dbReference>
<evidence type="ECO:0000313" key="1">
    <source>
        <dbReference type="EMBL" id="EFH89844.1"/>
    </source>
</evidence>
<dbReference type="OrthoDB" id="172550at2"/>
<dbReference type="STRING" id="485913.Krac_11425"/>
<dbReference type="AlphaFoldDB" id="D6TBR2"/>